<proteinExistence type="predicted"/>
<organism evidence="2 3">
    <name type="scientific">Cadophora malorum</name>
    <dbReference type="NCBI Taxonomy" id="108018"/>
    <lineage>
        <taxon>Eukaryota</taxon>
        <taxon>Fungi</taxon>
        <taxon>Dikarya</taxon>
        <taxon>Ascomycota</taxon>
        <taxon>Pezizomycotina</taxon>
        <taxon>Leotiomycetes</taxon>
        <taxon>Helotiales</taxon>
        <taxon>Ploettnerulaceae</taxon>
        <taxon>Cadophora</taxon>
    </lineage>
</organism>
<accession>A0A8H7W6T4</accession>
<name>A0A8H7W6T4_9HELO</name>
<feature type="region of interest" description="Disordered" evidence="1">
    <location>
        <begin position="1"/>
        <end position="61"/>
    </location>
</feature>
<dbReference type="Proteomes" id="UP000664132">
    <property type="component" value="Unassembled WGS sequence"/>
</dbReference>
<evidence type="ECO:0000313" key="2">
    <source>
        <dbReference type="EMBL" id="KAG4412979.1"/>
    </source>
</evidence>
<feature type="non-terminal residue" evidence="2">
    <location>
        <position position="372"/>
    </location>
</feature>
<sequence length="372" mass="39980">MAAGLADHSSNKRKGHQSDEKSDPTSLSFTTESYGSPKPRSKTKYARNPPFPGQGRFKRNPNDILFEDTTEHESATTGNLTTTMDLRLDPFDAHRIQDMQGLEIGMEQSSIMGMNAGIPQMVDQQMGGHGQGRVPERPSFAEGSFSHMEYQVGQEAYPTPENRSMPTYNTVGGPNMASNFGVISSSDGSSVGQYGHRTGVGDSRRGLNTSLVATTGLPATFRPDLGMGQDITAANMGAASPNAGPLFDQYRGNATVTPAVINPFRTTDYPSHGSRVAFVSRHSMAGGNTLVAQIPTPACMPPTSSCSFNPRSNTRQGQDHSYKNFKEPETLGPRVVLHNPKYDPSSSSFKWFKDIAAGDVLTVKAVTGDAAH</sequence>
<protein>
    <submittedName>
        <fullName evidence="2">Uncharacterized protein</fullName>
    </submittedName>
</protein>
<dbReference type="AlphaFoldDB" id="A0A8H7W6T4"/>
<evidence type="ECO:0000313" key="3">
    <source>
        <dbReference type="Proteomes" id="UP000664132"/>
    </source>
</evidence>
<dbReference type="EMBL" id="JAFJYH010000340">
    <property type="protein sequence ID" value="KAG4412979.1"/>
    <property type="molecule type" value="Genomic_DNA"/>
</dbReference>
<gene>
    <name evidence="2" type="ORF">IFR04_013869</name>
</gene>
<comment type="caution">
    <text evidence="2">The sequence shown here is derived from an EMBL/GenBank/DDBJ whole genome shotgun (WGS) entry which is preliminary data.</text>
</comment>
<keyword evidence="3" id="KW-1185">Reference proteome</keyword>
<evidence type="ECO:0000256" key="1">
    <source>
        <dbReference type="SAM" id="MobiDB-lite"/>
    </source>
</evidence>
<feature type="compositionally biased region" description="Polar residues" evidence="1">
    <location>
        <begin position="24"/>
        <end position="34"/>
    </location>
</feature>
<reference evidence="2" key="1">
    <citation type="submission" date="2021-02" db="EMBL/GenBank/DDBJ databases">
        <title>Genome sequence Cadophora malorum strain M34.</title>
        <authorList>
            <person name="Stefanovic E."/>
            <person name="Vu D."/>
            <person name="Scully C."/>
            <person name="Dijksterhuis J."/>
            <person name="Roader J."/>
            <person name="Houbraken J."/>
        </authorList>
    </citation>
    <scope>NUCLEOTIDE SEQUENCE</scope>
    <source>
        <strain evidence="2">M34</strain>
    </source>
</reference>